<dbReference type="NCBIfam" id="NF038262">
    <property type="entry name" value="SiaB_fam_kinase"/>
    <property type="match status" value="1"/>
</dbReference>
<sequence>MIKLNLFEYYKQMNENKIVFAYKGTISQDVLVELAELIKDKLFSGSEQRNKIKKVFAIFIELAQNILHHSAEKVSIKGADKKVGTGIIVVSETIDYYTITSGNLAERENLLDVIKRCDFINSLNAVKLKEYYKEQRSLPFKKGASGPGLGLIDIARKSKNPLEYDFNPVDNSSSFLILSVQVRKVS</sequence>
<dbReference type="EMBL" id="QNBD01000055">
    <property type="protein sequence ID" value="RKX72041.1"/>
    <property type="molecule type" value="Genomic_DNA"/>
</dbReference>
<dbReference type="Proteomes" id="UP000271125">
    <property type="component" value="Unassembled WGS sequence"/>
</dbReference>
<reference evidence="1 2" key="1">
    <citation type="submission" date="2018-06" db="EMBL/GenBank/DDBJ databases">
        <title>Extensive metabolic versatility and redundancy in microbially diverse, dynamic hydrothermal sediments.</title>
        <authorList>
            <person name="Dombrowski N."/>
            <person name="Teske A."/>
            <person name="Baker B.J."/>
        </authorList>
    </citation>
    <scope>NUCLEOTIDE SEQUENCE [LARGE SCALE GENOMIC DNA]</scope>
    <source>
        <strain evidence="1">B10_G13</strain>
    </source>
</reference>
<evidence type="ECO:0000313" key="2">
    <source>
        <dbReference type="Proteomes" id="UP000271125"/>
    </source>
</evidence>
<gene>
    <name evidence="1" type="ORF">DRP43_01710</name>
</gene>
<dbReference type="AlphaFoldDB" id="A0A660SPQ1"/>
<organism evidence="1 2">
    <name type="scientific">candidate division TA06 bacterium</name>
    <dbReference type="NCBI Taxonomy" id="2250710"/>
    <lineage>
        <taxon>Bacteria</taxon>
        <taxon>Bacteria division TA06</taxon>
    </lineage>
</organism>
<evidence type="ECO:0000313" key="1">
    <source>
        <dbReference type="EMBL" id="RKX72041.1"/>
    </source>
</evidence>
<proteinExistence type="predicted"/>
<protein>
    <recommendedName>
        <fullName evidence="3">Histidine kinase/HSP90-like ATPase domain-containing protein</fullName>
    </recommendedName>
</protein>
<comment type="caution">
    <text evidence="1">The sequence shown here is derived from an EMBL/GenBank/DDBJ whole genome shotgun (WGS) entry which is preliminary data.</text>
</comment>
<dbReference type="InterPro" id="IPR046239">
    <property type="entry name" value="DUF6272"/>
</dbReference>
<evidence type="ECO:0008006" key="3">
    <source>
        <dbReference type="Google" id="ProtNLM"/>
    </source>
</evidence>
<accession>A0A660SPQ1</accession>
<dbReference type="Pfam" id="PF19788">
    <property type="entry name" value="DUF6272"/>
    <property type="match status" value="1"/>
</dbReference>
<name>A0A660SPQ1_UNCT6</name>